<accession>A0A6M6A5V7</accession>
<reference evidence="1" key="1">
    <citation type="submission" date="2019-10" db="EMBL/GenBank/DDBJ databases">
        <title>Tracking microevolution events of conjugative virulence plasmid p15WZ-82_Vir during transmission.</title>
        <authorList>
            <person name="Yang X."/>
        </authorList>
    </citation>
    <scope>NUCLEOTIDE SEQUENCE</scope>
    <source>
        <strain evidence="1">PM48</strain>
        <strain evidence="2">PM48TC</strain>
        <plasmid evidence="1">pPM48_140</plasmid>
        <plasmid evidence="2">pPM48TC_140</plasmid>
    </source>
</reference>
<geneLocation type="plasmid" evidence="2">
    <name>pPM48TC_140</name>
</geneLocation>
<dbReference type="EMBL" id="MN543579">
    <property type="protein sequence ID" value="QJX12817.1"/>
    <property type="molecule type" value="Genomic_DNA"/>
</dbReference>
<protein>
    <submittedName>
        <fullName evidence="1">Uncharacterized protein</fullName>
    </submittedName>
</protein>
<dbReference type="EMBL" id="MN543582">
    <property type="protein sequence ID" value="QJX13429.1"/>
    <property type="molecule type" value="Genomic_DNA"/>
</dbReference>
<organism evidence="1">
    <name type="scientific">Klebsiella pneumoniae</name>
    <dbReference type="NCBI Taxonomy" id="573"/>
    <lineage>
        <taxon>Bacteria</taxon>
        <taxon>Pseudomonadati</taxon>
        <taxon>Pseudomonadota</taxon>
        <taxon>Gammaproteobacteria</taxon>
        <taxon>Enterobacterales</taxon>
        <taxon>Enterobacteriaceae</taxon>
        <taxon>Klebsiella/Raoultella group</taxon>
        <taxon>Klebsiella</taxon>
        <taxon>Klebsiella pneumoniae complex</taxon>
    </lineage>
</organism>
<proteinExistence type="predicted"/>
<keyword evidence="1" id="KW-0614">Plasmid</keyword>
<sequence length="43" mass="5077">MIFPLKAQNRYLAIFFKLMHERLENRSSPARASNYEKTMNATS</sequence>
<name>A0A6M6A5V7_KLEPN</name>
<evidence type="ECO:0000313" key="1">
    <source>
        <dbReference type="EMBL" id="QJX12817.1"/>
    </source>
</evidence>
<geneLocation type="plasmid" evidence="1">
    <name>pPM48_140</name>
</geneLocation>
<evidence type="ECO:0000313" key="2">
    <source>
        <dbReference type="EMBL" id="QJX13429.1"/>
    </source>
</evidence>
<dbReference type="AlphaFoldDB" id="A0A6M6A5V7"/>